<dbReference type="PIRSF" id="PIRSF000332">
    <property type="entry name" value="FMO"/>
    <property type="match status" value="1"/>
</dbReference>
<reference evidence="2" key="1">
    <citation type="submission" date="2022-10" db="EMBL/GenBank/DDBJ databases">
        <title>Mechanism of multi-heavy metal repair in Cytobacillus Firmus M7.</title>
        <authorList>
            <person name="Li X."/>
            <person name="Yu C."/>
        </authorList>
    </citation>
    <scope>NUCLEOTIDE SEQUENCE</scope>
    <source>
        <strain evidence="2">M7</strain>
    </source>
</reference>
<dbReference type="Pfam" id="PF13738">
    <property type="entry name" value="Pyr_redox_3"/>
    <property type="match status" value="1"/>
</dbReference>
<dbReference type="Proteomes" id="UP001163104">
    <property type="component" value="Chromosome"/>
</dbReference>
<dbReference type="EMBL" id="CP107027">
    <property type="protein sequence ID" value="UYG97456.1"/>
    <property type="molecule type" value="Genomic_DNA"/>
</dbReference>
<evidence type="ECO:0000313" key="2">
    <source>
        <dbReference type="EMBL" id="UYG97456.1"/>
    </source>
</evidence>
<dbReference type="PRINTS" id="PR00469">
    <property type="entry name" value="PNDRDTASEII"/>
</dbReference>
<accession>A0AA46PBT5</accession>
<name>A0AA46PBT5_CYTFI</name>
<dbReference type="PANTHER" id="PTHR43539:SF78">
    <property type="entry name" value="FLAVIN-CONTAINING MONOOXYGENASE"/>
    <property type="match status" value="1"/>
</dbReference>
<dbReference type="GO" id="GO:0004497">
    <property type="term" value="F:monooxygenase activity"/>
    <property type="evidence" value="ECO:0007669"/>
    <property type="project" value="TreeGrafter"/>
</dbReference>
<evidence type="ECO:0000313" key="3">
    <source>
        <dbReference type="Proteomes" id="UP001163104"/>
    </source>
</evidence>
<evidence type="ECO:0000256" key="1">
    <source>
        <dbReference type="ARBA" id="ARBA00023002"/>
    </source>
</evidence>
<proteinExistence type="predicted"/>
<dbReference type="SUPFAM" id="SSF51905">
    <property type="entry name" value="FAD/NAD(P)-binding domain"/>
    <property type="match status" value="2"/>
</dbReference>
<dbReference type="PRINTS" id="PR00368">
    <property type="entry name" value="FADPNR"/>
</dbReference>
<keyword evidence="1" id="KW-0560">Oxidoreductase</keyword>
<dbReference type="InterPro" id="IPR036188">
    <property type="entry name" value="FAD/NAD-bd_sf"/>
</dbReference>
<dbReference type="PANTHER" id="PTHR43539">
    <property type="entry name" value="FLAVIN-BINDING MONOOXYGENASE-LIKE PROTEIN (AFU_ORTHOLOGUE AFUA_4G09220)"/>
    <property type="match status" value="1"/>
</dbReference>
<dbReference type="InterPro" id="IPR050982">
    <property type="entry name" value="Auxin_biosynth/cation_transpt"/>
</dbReference>
<gene>
    <name evidence="2" type="ORF">OD459_10735</name>
</gene>
<dbReference type="GO" id="GO:0050660">
    <property type="term" value="F:flavin adenine dinucleotide binding"/>
    <property type="evidence" value="ECO:0007669"/>
    <property type="project" value="InterPro"/>
</dbReference>
<dbReference type="RefSeq" id="WP_258751709.1">
    <property type="nucleotide sequence ID" value="NZ_CP107027.1"/>
</dbReference>
<dbReference type="GO" id="GO:0050661">
    <property type="term" value="F:NADP binding"/>
    <property type="evidence" value="ECO:0007669"/>
    <property type="project" value="InterPro"/>
</dbReference>
<protein>
    <submittedName>
        <fullName evidence="2">NAD(P)/FAD-dependent oxidoreductase</fullName>
    </submittedName>
</protein>
<dbReference type="InterPro" id="IPR000960">
    <property type="entry name" value="Flavin_mOase"/>
</dbReference>
<dbReference type="Gene3D" id="3.50.50.60">
    <property type="entry name" value="FAD/NAD(P)-binding domain"/>
    <property type="match status" value="1"/>
</dbReference>
<sequence length="354" mass="39278">MKKYEAAIIGGGQAGLAMGYFLKKEKLSFVIIEKNGEIGDSWRQRYNSLVLFTPRQYSSLPGLQMRGTSDDFPTKDDMADYLNDYVKHFDLPVMLFTNVIQLNKLPDGSFIIETNSGIVKAQQVIIAAGAFQKPYIPPLIKGGTGAFQLHSSEYRSPEEVPGGEVLIVGGGNSGAQLAVELAKHRKVTIAVGHRMKFLPLTILGKSIFYWLEKLGLLFAGTDTFKGSWFQKQKDPIFGKELKTLIQNKKVDVKPKVLHVSGTEVLFGDGTQRNFESIIWSTGFVPSCEWIHIEGVVSAEGKPIHKRGITEIKGLYFIGLPWQYQRGSALICGVGRDAEYLASVVLSGRFQQLRK</sequence>
<dbReference type="AlphaFoldDB" id="A0AA46PBT5"/>
<organism evidence="2 3">
    <name type="scientific">Cytobacillus firmus</name>
    <name type="common">Bacillus firmus</name>
    <dbReference type="NCBI Taxonomy" id="1399"/>
    <lineage>
        <taxon>Bacteria</taxon>
        <taxon>Bacillati</taxon>
        <taxon>Bacillota</taxon>
        <taxon>Bacilli</taxon>
        <taxon>Bacillales</taxon>
        <taxon>Bacillaceae</taxon>
        <taxon>Cytobacillus</taxon>
    </lineage>
</organism>